<feature type="transmembrane region" description="Helical" evidence="2">
    <location>
        <begin position="32"/>
        <end position="52"/>
    </location>
</feature>
<evidence type="ECO:0000313" key="5">
    <source>
        <dbReference type="Proteomes" id="UP000007463"/>
    </source>
</evidence>
<dbReference type="InterPro" id="IPR006665">
    <property type="entry name" value="OmpA-like"/>
</dbReference>
<feature type="domain" description="OmpA-like" evidence="3">
    <location>
        <begin position="75"/>
        <end position="190"/>
    </location>
</feature>
<keyword evidence="1 2" id="KW-0472">Membrane</keyword>
<dbReference type="eggNOG" id="COG2885">
    <property type="taxonomic scope" value="Bacteria"/>
</dbReference>
<gene>
    <name evidence="4" type="ordered locus">Fluta_0286</name>
</gene>
<dbReference type="Proteomes" id="UP000007463">
    <property type="component" value="Chromosome"/>
</dbReference>
<accession>F2ICR8</accession>
<dbReference type="GO" id="GO:0016020">
    <property type="term" value="C:membrane"/>
    <property type="evidence" value="ECO:0007669"/>
    <property type="project" value="UniProtKB-UniRule"/>
</dbReference>
<dbReference type="KEGG" id="fte:Fluta_0286"/>
<dbReference type="InterPro" id="IPR036737">
    <property type="entry name" value="OmpA-like_sf"/>
</dbReference>
<evidence type="ECO:0000313" key="4">
    <source>
        <dbReference type="EMBL" id="AEA42295.1"/>
    </source>
</evidence>
<evidence type="ECO:0000256" key="1">
    <source>
        <dbReference type="PROSITE-ProRule" id="PRU00473"/>
    </source>
</evidence>
<reference evidence="5" key="2">
    <citation type="submission" date="2011-02" db="EMBL/GenBank/DDBJ databases">
        <title>The complete genome of Fluviicola taffensis DSM 16823.</title>
        <authorList>
            <consortium name="US DOE Joint Genome Institute (JGI-PGF)"/>
            <person name="Lucas S."/>
            <person name="Copeland A."/>
            <person name="Lapidus A."/>
            <person name="Bruce D."/>
            <person name="Goodwin L."/>
            <person name="Pitluck S."/>
            <person name="Kyrpides N."/>
            <person name="Mavromatis K."/>
            <person name="Ivanova N."/>
            <person name="Mikhailova N."/>
            <person name="Pagani I."/>
            <person name="Chertkov O."/>
            <person name="Detter J.C."/>
            <person name="Han C."/>
            <person name="Tapia R."/>
            <person name="Land M."/>
            <person name="Hauser L."/>
            <person name="Markowitz V."/>
            <person name="Cheng J.-F."/>
            <person name="Hugenholtz P."/>
            <person name="Woyke T."/>
            <person name="Wu D."/>
            <person name="Tindall B."/>
            <person name="Pomrenke H.G."/>
            <person name="Brambilla E."/>
            <person name="Klenk H.-P."/>
            <person name="Eisen J.A."/>
        </authorList>
    </citation>
    <scope>NUCLEOTIDE SEQUENCE [LARGE SCALE GENOMIC DNA]</scope>
    <source>
        <strain evidence="5">DSM 16823 / RW262 / RW262</strain>
    </source>
</reference>
<dbReference type="Gene3D" id="3.30.1330.60">
    <property type="entry name" value="OmpA-like domain"/>
    <property type="match status" value="1"/>
</dbReference>
<keyword evidence="5" id="KW-1185">Reference proteome</keyword>
<evidence type="ECO:0000259" key="3">
    <source>
        <dbReference type="PROSITE" id="PS51123"/>
    </source>
</evidence>
<evidence type="ECO:0000256" key="2">
    <source>
        <dbReference type="SAM" id="Phobius"/>
    </source>
</evidence>
<organism evidence="4 5">
    <name type="scientific">Fluviicola taffensis (strain DSM 16823 / NCIMB 13979 / RW262)</name>
    <dbReference type="NCBI Taxonomy" id="755732"/>
    <lineage>
        <taxon>Bacteria</taxon>
        <taxon>Pseudomonadati</taxon>
        <taxon>Bacteroidota</taxon>
        <taxon>Flavobacteriia</taxon>
        <taxon>Flavobacteriales</taxon>
        <taxon>Crocinitomicaceae</taxon>
        <taxon>Fluviicola</taxon>
    </lineage>
</organism>
<dbReference type="HOGENOM" id="CLU_1426077_0_0_10"/>
<dbReference type="OrthoDB" id="1467751at2"/>
<dbReference type="Pfam" id="PF00691">
    <property type="entry name" value="OmpA"/>
    <property type="match status" value="1"/>
</dbReference>
<proteinExistence type="predicted"/>
<sequence length="190" mass="22294">MIRYHFTSISVGIILKEVYLLYEMTYVFMRKLVPFTLLYLLFSFLGNTQGIFRLSDTMFCIGQKCRLTDIPYPLGGKHHLFMDTLISIQLDSVVLFLQQNKNVSVEIGVHTDCRGNDTMNLKLTQRHSEYVKYFLVKRCVPESQIVAKGYGETEWIISEEEINKYRKTNKAHYEKLHVINRRTELKIIGI</sequence>
<dbReference type="AlphaFoldDB" id="F2ICR8"/>
<name>F2ICR8_FLUTR</name>
<dbReference type="PROSITE" id="PS51123">
    <property type="entry name" value="OMPA_2"/>
    <property type="match status" value="1"/>
</dbReference>
<dbReference type="CDD" id="cd07185">
    <property type="entry name" value="OmpA_C-like"/>
    <property type="match status" value="1"/>
</dbReference>
<protein>
    <recommendedName>
        <fullName evidence="3">OmpA-like domain-containing protein</fullName>
    </recommendedName>
</protein>
<dbReference type="EMBL" id="CP002542">
    <property type="protein sequence ID" value="AEA42295.1"/>
    <property type="molecule type" value="Genomic_DNA"/>
</dbReference>
<keyword evidence="2" id="KW-1133">Transmembrane helix</keyword>
<keyword evidence="2" id="KW-0812">Transmembrane</keyword>
<dbReference type="SUPFAM" id="SSF103088">
    <property type="entry name" value="OmpA-like"/>
    <property type="match status" value="1"/>
</dbReference>
<reference evidence="4 5" key="1">
    <citation type="journal article" date="2011" name="Stand. Genomic Sci.">
        <title>Complete genome sequence of the gliding freshwater bacterium Fluviicola taffensis type strain (RW262).</title>
        <authorList>
            <person name="Woyke T."/>
            <person name="Chertkov O."/>
            <person name="Lapidus A."/>
            <person name="Nolan M."/>
            <person name="Lucas S."/>
            <person name="Del Rio T.G."/>
            <person name="Tice H."/>
            <person name="Cheng J.F."/>
            <person name="Tapia R."/>
            <person name="Han C."/>
            <person name="Goodwin L."/>
            <person name="Pitluck S."/>
            <person name="Liolios K."/>
            <person name="Pagani I."/>
            <person name="Ivanova N."/>
            <person name="Huntemann M."/>
            <person name="Mavromatis K."/>
            <person name="Mikhailova N."/>
            <person name="Pati A."/>
            <person name="Chen A."/>
            <person name="Palaniappan K."/>
            <person name="Land M."/>
            <person name="Hauser L."/>
            <person name="Brambilla E.M."/>
            <person name="Rohde M."/>
            <person name="Mwirichia R."/>
            <person name="Sikorski J."/>
            <person name="Tindall B.J."/>
            <person name="Goker M."/>
            <person name="Bristow J."/>
            <person name="Eisen J.A."/>
            <person name="Markowitz V."/>
            <person name="Hugenholtz P."/>
            <person name="Klenk H.P."/>
            <person name="Kyrpides N.C."/>
        </authorList>
    </citation>
    <scope>NUCLEOTIDE SEQUENCE [LARGE SCALE GENOMIC DNA]</scope>
    <source>
        <strain evidence="5">DSM 16823 / RW262 / RW262</strain>
    </source>
</reference>
<dbReference type="STRING" id="755732.Fluta_0286"/>